<keyword evidence="13 16" id="KW-0357">Heparan sulfate</keyword>
<dbReference type="AlphaFoldDB" id="A0A5A9NPP8"/>
<evidence type="ECO:0000256" key="11">
    <source>
        <dbReference type="ARBA" id="ARBA00023136"/>
    </source>
</evidence>
<evidence type="ECO:0000256" key="15">
    <source>
        <dbReference type="ARBA" id="ARBA00046939"/>
    </source>
</evidence>
<dbReference type="GO" id="GO:0016020">
    <property type="term" value="C:membrane"/>
    <property type="evidence" value="ECO:0007669"/>
    <property type="project" value="UniProtKB-SubCell"/>
</dbReference>
<evidence type="ECO:0000256" key="5">
    <source>
        <dbReference type="ARBA" id="ARBA00022525"/>
    </source>
</evidence>
<keyword evidence="9 16" id="KW-0654">Proteoglycan</keyword>
<comment type="subunit">
    <text evidence="15">Interacts with CDCP1. Interacts (via C-terminus) with TIAM1 (via PDZ domain). Interacts with MDK.</text>
</comment>
<evidence type="ECO:0000256" key="3">
    <source>
        <dbReference type="ARBA" id="ARBA00005343"/>
    </source>
</evidence>
<evidence type="ECO:0000256" key="4">
    <source>
        <dbReference type="ARBA" id="ARBA00010241"/>
    </source>
</evidence>
<dbReference type="InterPro" id="IPR003585">
    <property type="entry name" value="Neurexin-like"/>
</dbReference>
<keyword evidence="12 16" id="KW-0325">Glycoprotein</keyword>
<dbReference type="EMBL" id="SOYY01000015">
    <property type="protein sequence ID" value="KAA0711478.1"/>
    <property type="molecule type" value="Genomic_DNA"/>
</dbReference>
<dbReference type="GO" id="GO:0009986">
    <property type="term" value="C:cell surface"/>
    <property type="evidence" value="ECO:0007669"/>
    <property type="project" value="TreeGrafter"/>
</dbReference>
<keyword evidence="10 17" id="KW-1133">Transmembrane helix</keyword>
<keyword evidence="8" id="KW-0732">Signal</keyword>
<dbReference type="InterPro" id="IPR030479">
    <property type="entry name" value="Syndecan_CS"/>
</dbReference>
<dbReference type="PANTHER" id="PTHR10915">
    <property type="entry name" value="SYNDECAN"/>
    <property type="match status" value="1"/>
</dbReference>
<organism evidence="19 20">
    <name type="scientific">Triplophysa tibetana</name>
    <dbReference type="NCBI Taxonomy" id="1572043"/>
    <lineage>
        <taxon>Eukaryota</taxon>
        <taxon>Metazoa</taxon>
        <taxon>Chordata</taxon>
        <taxon>Craniata</taxon>
        <taxon>Vertebrata</taxon>
        <taxon>Euteleostomi</taxon>
        <taxon>Actinopterygii</taxon>
        <taxon>Neopterygii</taxon>
        <taxon>Teleostei</taxon>
        <taxon>Ostariophysi</taxon>
        <taxon>Cypriniformes</taxon>
        <taxon>Nemacheilidae</taxon>
        <taxon>Triplophysa</taxon>
    </lineage>
</organism>
<sequence>MRVHHPSSPFSFREPLELNMVQGTHFLYSLLQKALRIRTHQEMMKPQDQDQDWQNMDADFHFLNEMKPREVEPDHGHETAAGFSSGNLLERKEVLAGVVAGGVVGLMFAVMLVALMIYRMKKKDEGSYALEEHRHDGYMKPQKQVEFLA</sequence>
<keyword evidence="11 17" id="KW-0472">Membrane</keyword>
<proteinExistence type="inferred from homology"/>
<keyword evidence="5" id="KW-0964">Secreted</keyword>
<dbReference type="Pfam" id="PF01034">
    <property type="entry name" value="Syndecan"/>
    <property type="match status" value="1"/>
</dbReference>
<keyword evidence="6" id="KW-0597">Phosphoprotein</keyword>
<evidence type="ECO:0000313" key="20">
    <source>
        <dbReference type="Proteomes" id="UP000324632"/>
    </source>
</evidence>
<evidence type="ECO:0000313" key="19">
    <source>
        <dbReference type="EMBL" id="KAA0711478.1"/>
    </source>
</evidence>
<evidence type="ECO:0000256" key="14">
    <source>
        <dbReference type="ARBA" id="ARBA00045247"/>
    </source>
</evidence>
<dbReference type="Proteomes" id="UP000324632">
    <property type="component" value="Chromosome 15"/>
</dbReference>
<evidence type="ECO:0000256" key="17">
    <source>
        <dbReference type="SAM" id="Phobius"/>
    </source>
</evidence>
<evidence type="ECO:0000256" key="12">
    <source>
        <dbReference type="ARBA" id="ARBA00023180"/>
    </source>
</evidence>
<comment type="similarity">
    <text evidence="4">Belongs to the neurexin family.</text>
</comment>
<dbReference type="GO" id="GO:0016477">
    <property type="term" value="P:cell migration"/>
    <property type="evidence" value="ECO:0007669"/>
    <property type="project" value="TreeGrafter"/>
</dbReference>
<dbReference type="PROSITE" id="PS00964">
    <property type="entry name" value="SYNDECAN"/>
    <property type="match status" value="1"/>
</dbReference>
<keyword evidence="20" id="KW-1185">Reference proteome</keyword>
<evidence type="ECO:0000256" key="2">
    <source>
        <dbReference type="ARBA" id="ARBA00004550"/>
    </source>
</evidence>
<keyword evidence="7 16" id="KW-0812">Transmembrane</keyword>
<dbReference type="InterPro" id="IPR001050">
    <property type="entry name" value="Syndecan"/>
</dbReference>
<evidence type="ECO:0000256" key="8">
    <source>
        <dbReference type="ARBA" id="ARBA00022729"/>
    </source>
</evidence>
<reference evidence="19 20" key="1">
    <citation type="journal article" date="2019" name="Mol. Ecol. Resour.">
        <title>Chromosome-level genome assembly of Triplophysa tibetana, a fish adapted to the harsh high-altitude environment of the Tibetan Plateau.</title>
        <authorList>
            <person name="Yang X."/>
            <person name="Liu H."/>
            <person name="Ma Z."/>
            <person name="Zou Y."/>
            <person name="Zou M."/>
            <person name="Mao Y."/>
            <person name="Li X."/>
            <person name="Wang H."/>
            <person name="Chen T."/>
            <person name="Wang W."/>
            <person name="Yang R."/>
        </authorList>
    </citation>
    <scope>NUCLEOTIDE SEQUENCE [LARGE SCALE GENOMIC DNA]</scope>
    <source>
        <strain evidence="19">TTIB1903HZAU</strain>
        <tissue evidence="19">Muscle</tissue>
    </source>
</reference>
<dbReference type="InterPro" id="IPR027789">
    <property type="entry name" value="Syndecan/Neurexin_dom"/>
</dbReference>
<protein>
    <recommendedName>
        <fullName evidence="16">Syndecan</fullName>
    </recommendedName>
</protein>
<gene>
    <name evidence="19" type="ORF">E1301_Tti006231</name>
</gene>
<comment type="function">
    <text evidence="14">Cell surface proteoglycan that contains both heparan sulfate and chondroitin sulfate and that links the cytoskeleton to the interstitial matrix. Regulates exosome biogenesis in concert with SDCBP and PDCD6IP. Able to induce its own expression in dental mesenchymal cells and also in the neighboring dental epithelial cells via an MSX1-mediated pathway.</text>
</comment>
<name>A0A5A9NPP8_9TELE</name>
<evidence type="ECO:0000256" key="6">
    <source>
        <dbReference type="ARBA" id="ARBA00022553"/>
    </source>
</evidence>
<dbReference type="SMART" id="SM00294">
    <property type="entry name" value="4.1m"/>
    <property type="match status" value="1"/>
</dbReference>
<evidence type="ECO:0000256" key="7">
    <source>
        <dbReference type="ARBA" id="ARBA00022692"/>
    </source>
</evidence>
<accession>A0A5A9NPP8</accession>
<comment type="caution">
    <text evidence="19">The sequence shown here is derived from an EMBL/GenBank/DDBJ whole genome shotgun (WGS) entry which is preliminary data.</text>
</comment>
<evidence type="ECO:0000259" key="18">
    <source>
        <dbReference type="SMART" id="SM00294"/>
    </source>
</evidence>
<evidence type="ECO:0000256" key="16">
    <source>
        <dbReference type="RuleBase" id="RU000649"/>
    </source>
</evidence>
<comment type="similarity">
    <text evidence="3 16">Belongs to the syndecan proteoglycan family.</text>
</comment>
<comment type="subcellular location">
    <subcellularLocation>
        <location evidence="1 16">Membrane</location>
        <topology evidence="1 16">Single-pass type I membrane protein</topology>
    </subcellularLocation>
    <subcellularLocation>
        <location evidence="2">Secreted</location>
        <location evidence="2">Extracellular exosome</location>
    </subcellularLocation>
</comment>
<dbReference type="PANTHER" id="PTHR10915:SF5">
    <property type="entry name" value="SYNDECAN-1"/>
    <property type="match status" value="1"/>
</dbReference>
<evidence type="ECO:0000256" key="13">
    <source>
        <dbReference type="ARBA" id="ARBA00023207"/>
    </source>
</evidence>
<evidence type="ECO:0000256" key="10">
    <source>
        <dbReference type="ARBA" id="ARBA00022989"/>
    </source>
</evidence>
<evidence type="ECO:0000256" key="9">
    <source>
        <dbReference type="ARBA" id="ARBA00022974"/>
    </source>
</evidence>
<feature type="transmembrane region" description="Helical" evidence="17">
    <location>
        <begin position="94"/>
        <end position="118"/>
    </location>
</feature>
<dbReference type="GO" id="GO:0005576">
    <property type="term" value="C:extracellular region"/>
    <property type="evidence" value="ECO:0007669"/>
    <property type="project" value="UniProtKB-SubCell"/>
</dbReference>
<evidence type="ECO:0000256" key="1">
    <source>
        <dbReference type="ARBA" id="ARBA00004479"/>
    </source>
</evidence>
<feature type="domain" description="Neurexin/syndecan/glycophorin C" evidence="18">
    <location>
        <begin position="117"/>
        <end position="135"/>
    </location>
</feature>